<evidence type="ECO:0000256" key="1">
    <source>
        <dbReference type="PROSITE-ProRule" id="PRU00175"/>
    </source>
</evidence>
<dbReference type="EMBL" id="QGNW01002015">
    <property type="protein sequence ID" value="RVW26350.1"/>
    <property type="molecule type" value="Genomic_DNA"/>
</dbReference>
<organism evidence="6 7">
    <name type="scientific">Vitis vinifera</name>
    <name type="common">Grape</name>
    <dbReference type="NCBI Taxonomy" id="29760"/>
    <lineage>
        <taxon>Eukaryota</taxon>
        <taxon>Viridiplantae</taxon>
        <taxon>Streptophyta</taxon>
        <taxon>Embryophyta</taxon>
        <taxon>Tracheophyta</taxon>
        <taxon>Spermatophyta</taxon>
        <taxon>Magnoliopsida</taxon>
        <taxon>eudicotyledons</taxon>
        <taxon>Gunneridae</taxon>
        <taxon>Pentapetalae</taxon>
        <taxon>rosids</taxon>
        <taxon>Vitales</taxon>
        <taxon>Vitaceae</taxon>
        <taxon>Viteae</taxon>
        <taxon>Vitis</taxon>
    </lineage>
</organism>
<evidence type="ECO:0000256" key="3">
    <source>
        <dbReference type="SAM" id="Phobius"/>
    </source>
</evidence>
<keyword evidence="3" id="KW-1133">Transmembrane helix</keyword>
<dbReference type="PROSITE" id="PS50089">
    <property type="entry name" value="ZF_RING_2"/>
    <property type="match status" value="1"/>
</dbReference>
<feature type="compositionally biased region" description="Polar residues" evidence="2">
    <location>
        <begin position="157"/>
        <end position="167"/>
    </location>
</feature>
<evidence type="ECO:0000313" key="7">
    <source>
        <dbReference type="Proteomes" id="UP000288805"/>
    </source>
</evidence>
<feature type="compositionally biased region" description="Basic and acidic residues" evidence="2">
    <location>
        <begin position="132"/>
        <end position="141"/>
    </location>
</feature>
<gene>
    <name evidence="6" type="primary">ATL7_3</name>
    <name evidence="5" type="synonym">ATL7_0</name>
    <name evidence="6" type="ORF">CK203_058109</name>
    <name evidence="5" type="ORF">CK203_110015</name>
</gene>
<accession>A0A438GGU4</accession>
<reference evidence="6 7" key="1">
    <citation type="journal article" date="2018" name="PLoS Genet.">
        <title>Population sequencing reveals clonal diversity and ancestral inbreeding in the grapevine cultivar Chardonnay.</title>
        <authorList>
            <person name="Roach M.J."/>
            <person name="Johnson D.L."/>
            <person name="Bohlmann J."/>
            <person name="van Vuuren H.J."/>
            <person name="Jones S.J."/>
            <person name="Pretorius I.S."/>
            <person name="Schmidt S.A."/>
            <person name="Borneman A.R."/>
        </authorList>
    </citation>
    <scope>NUCLEOTIDE SEQUENCE [LARGE SCALE GENOMIC DNA]</scope>
    <source>
        <strain evidence="7">cv. Chardonnay</strain>
        <strain evidence="6">I10V1</strain>
        <tissue evidence="6">Leaf</tissue>
    </source>
</reference>
<keyword evidence="3" id="KW-0812">Transmembrane</keyword>
<evidence type="ECO:0000313" key="6">
    <source>
        <dbReference type="EMBL" id="RVW71428.1"/>
    </source>
</evidence>
<sequence length="184" mass="21066">MHTQIGDLWQWFGCGILLIHCCHYLCFMIFLLMVLENIINGRCTVCLVEYQAEDILRILPYCGHFFHVTCIDIWLQQHSTCPVCRISLWEFPERKCLMQPMFSSAVRSHFGMESRNTHSYNCLSTGRGFSSRSHDNHRMDPIQEDQFGPGGDGAEAQESTLPLTDANQPAKDSENKHIESPSNP</sequence>
<dbReference type="Pfam" id="PF13639">
    <property type="entry name" value="zf-RING_2"/>
    <property type="match status" value="1"/>
</dbReference>
<comment type="caution">
    <text evidence="6">The sequence shown here is derived from an EMBL/GenBank/DDBJ whole genome shotgun (WGS) entry which is preliminary data.</text>
</comment>
<evidence type="ECO:0000256" key="2">
    <source>
        <dbReference type="SAM" id="MobiDB-lite"/>
    </source>
</evidence>
<evidence type="ECO:0000313" key="5">
    <source>
        <dbReference type="EMBL" id="RVW26350.1"/>
    </source>
</evidence>
<proteinExistence type="predicted"/>
<dbReference type="Gene3D" id="3.30.40.10">
    <property type="entry name" value="Zinc/RING finger domain, C3HC4 (zinc finger)"/>
    <property type="match status" value="1"/>
</dbReference>
<keyword evidence="3" id="KW-0472">Membrane</keyword>
<feature type="transmembrane region" description="Helical" evidence="3">
    <location>
        <begin position="12"/>
        <end position="35"/>
    </location>
</feature>
<protein>
    <submittedName>
        <fullName evidence="6">RING-H2 finger protein ATL7</fullName>
    </submittedName>
</protein>
<dbReference type="InterPro" id="IPR053070">
    <property type="entry name" value="RING-type_E3_ubiquitin-ligase"/>
</dbReference>
<feature type="domain" description="RING-type" evidence="4">
    <location>
        <begin position="43"/>
        <end position="85"/>
    </location>
</feature>
<dbReference type="AlphaFoldDB" id="A0A438GGU4"/>
<dbReference type="InterPro" id="IPR013083">
    <property type="entry name" value="Znf_RING/FYVE/PHD"/>
</dbReference>
<evidence type="ECO:0000259" key="4">
    <source>
        <dbReference type="PROSITE" id="PS50089"/>
    </source>
</evidence>
<name>A0A438GGU4_VITVI</name>
<dbReference type="Proteomes" id="UP000288805">
    <property type="component" value="Unassembled WGS sequence"/>
</dbReference>
<feature type="compositionally biased region" description="Basic and acidic residues" evidence="2">
    <location>
        <begin position="171"/>
        <end position="184"/>
    </location>
</feature>
<keyword evidence="1" id="KW-0862">Zinc</keyword>
<dbReference type="PANTHER" id="PTHR47035:SF3">
    <property type="entry name" value="OS11G0150450 PROTEIN"/>
    <property type="match status" value="1"/>
</dbReference>
<dbReference type="GO" id="GO:0008270">
    <property type="term" value="F:zinc ion binding"/>
    <property type="evidence" value="ECO:0007669"/>
    <property type="project" value="UniProtKB-KW"/>
</dbReference>
<dbReference type="SUPFAM" id="SSF57850">
    <property type="entry name" value="RING/U-box"/>
    <property type="match status" value="1"/>
</dbReference>
<dbReference type="PANTHER" id="PTHR47035">
    <property type="entry name" value="OS11G0150450 PROTEIN"/>
    <property type="match status" value="1"/>
</dbReference>
<keyword evidence="1" id="KW-0479">Metal-binding</keyword>
<dbReference type="EMBL" id="QGNW01000438">
    <property type="protein sequence ID" value="RVW71428.1"/>
    <property type="molecule type" value="Genomic_DNA"/>
</dbReference>
<feature type="region of interest" description="Disordered" evidence="2">
    <location>
        <begin position="131"/>
        <end position="184"/>
    </location>
</feature>
<dbReference type="SMART" id="SM00184">
    <property type="entry name" value="RING"/>
    <property type="match status" value="1"/>
</dbReference>
<keyword evidence="1" id="KW-0863">Zinc-finger</keyword>
<dbReference type="InterPro" id="IPR001841">
    <property type="entry name" value="Znf_RING"/>
</dbReference>